<accession>A0AAV4HA12</accession>
<dbReference type="InterPro" id="IPR016167">
    <property type="entry name" value="FAD-bd_PCMH_sub1"/>
</dbReference>
<dbReference type="Gene3D" id="3.30.43.10">
    <property type="entry name" value="Uridine Diphospho-n-acetylenolpyruvylglucosamine Reductase, domain 2"/>
    <property type="match status" value="1"/>
</dbReference>
<name>A0AAV4HA12_9GAST</name>
<dbReference type="AlphaFoldDB" id="A0AAV4HA12"/>
<feature type="non-terminal residue" evidence="1">
    <location>
        <position position="63"/>
    </location>
</feature>
<evidence type="ECO:0000313" key="1">
    <source>
        <dbReference type="EMBL" id="GFR94571.1"/>
    </source>
</evidence>
<dbReference type="GO" id="GO:0050660">
    <property type="term" value="F:flavin adenine dinucleotide binding"/>
    <property type="evidence" value="ECO:0007669"/>
    <property type="project" value="InterPro"/>
</dbReference>
<dbReference type="InterPro" id="IPR036318">
    <property type="entry name" value="FAD-bd_PCMH-like_sf"/>
</dbReference>
<protein>
    <submittedName>
        <fullName evidence="1">FAD/FMN-containing dehydrogenase</fullName>
    </submittedName>
</protein>
<dbReference type="SUPFAM" id="SSF56176">
    <property type="entry name" value="FAD-binding/transporter-associated domain-like"/>
    <property type="match status" value="1"/>
</dbReference>
<keyword evidence="2" id="KW-1185">Reference proteome</keyword>
<evidence type="ECO:0000313" key="2">
    <source>
        <dbReference type="Proteomes" id="UP000762676"/>
    </source>
</evidence>
<comment type="caution">
    <text evidence="1">The sequence shown here is derived from an EMBL/GenBank/DDBJ whole genome shotgun (WGS) entry which is preliminary data.</text>
</comment>
<dbReference type="Proteomes" id="UP000762676">
    <property type="component" value="Unassembled WGS sequence"/>
</dbReference>
<reference evidence="1 2" key="1">
    <citation type="journal article" date="2021" name="Elife">
        <title>Chloroplast acquisition without the gene transfer in kleptoplastic sea slugs, Plakobranchus ocellatus.</title>
        <authorList>
            <person name="Maeda T."/>
            <person name="Takahashi S."/>
            <person name="Yoshida T."/>
            <person name="Shimamura S."/>
            <person name="Takaki Y."/>
            <person name="Nagai Y."/>
            <person name="Toyoda A."/>
            <person name="Suzuki Y."/>
            <person name="Arimoto A."/>
            <person name="Ishii H."/>
            <person name="Satoh N."/>
            <person name="Nishiyama T."/>
            <person name="Hasebe M."/>
            <person name="Maruyama T."/>
            <person name="Minagawa J."/>
            <person name="Obokata J."/>
            <person name="Shigenobu S."/>
        </authorList>
    </citation>
    <scope>NUCLEOTIDE SEQUENCE [LARGE SCALE GENOMIC DNA]</scope>
</reference>
<proteinExistence type="predicted"/>
<feature type="non-terminal residue" evidence="1">
    <location>
        <position position="1"/>
    </location>
</feature>
<gene>
    <name evidence="1" type="ORF">ElyMa_006252600</name>
</gene>
<organism evidence="1 2">
    <name type="scientific">Elysia marginata</name>
    <dbReference type="NCBI Taxonomy" id="1093978"/>
    <lineage>
        <taxon>Eukaryota</taxon>
        <taxon>Metazoa</taxon>
        <taxon>Spiralia</taxon>
        <taxon>Lophotrochozoa</taxon>
        <taxon>Mollusca</taxon>
        <taxon>Gastropoda</taxon>
        <taxon>Heterobranchia</taxon>
        <taxon>Euthyneura</taxon>
        <taxon>Panpulmonata</taxon>
        <taxon>Sacoglossa</taxon>
        <taxon>Placobranchoidea</taxon>
        <taxon>Plakobranchidae</taxon>
        <taxon>Elysia</taxon>
    </lineage>
</organism>
<sequence length="63" mass="6909">GQLLQPFDAGYAAVVNLNNARHTRHPYIIVMAETVADVQKAMKFARKHQLMLFSQISVGGASP</sequence>
<dbReference type="EMBL" id="BMAT01012558">
    <property type="protein sequence ID" value="GFR94571.1"/>
    <property type="molecule type" value="Genomic_DNA"/>
</dbReference>